<sequence>MTGKVKRMRRTLFGMTMTALLLAASVEPVSAQASRYTRHVYATCPEARSPEPGVIEVRRCRGVAGIPVLWMSEPDSSSVGFGSTRPEAGLDIGTAFEAGATIEWRSAAGEARPMAAIVRHRVGSRVGALNQSRLVIYRLEASGRSCVMAVATGGDANDKARAFIDASARDFACGTSRRVAL</sequence>
<dbReference type="RefSeq" id="WP_136962590.1">
    <property type="nucleotide sequence ID" value="NZ_CP039690.1"/>
</dbReference>
<organism evidence="2 3">
    <name type="scientific">Phreatobacter stygius</name>
    <dbReference type="NCBI Taxonomy" id="1940610"/>
    <lineage>
        <taxon>Bacteria</taxon>
        <taxon>Pseudomonadati</taxon>
        <taxon>Pseudomonadota</taxon>
        <taxon>Alphaproteobacteria</taxon>
        <taxon>Hyphomicrobiales</taxon>
        <taxon>Phreatobacteraceae</taxon>
        <taxon>Phreatobacter</taxon>
    </lineage>
</organism>
<dbReference type="AlphaFoldDB" id="A0A4D7B875"/>
<name>A0A4D7B875_9HYPH</name>
<proteinExistence type="predicted"/>
<dbReference type="Proteomes" id="UP000298781">
    <property type="component" value="Chromosome"/>
</dbReference>
<protein>
    <submittedName>
        <fullName evidence="2">Uncharacterized protein</fullName>
    </submittedName>
</protein>
<gene>
    <name evidence="2" type="ORF">E8M01_24700</name>
</gene>
<dbReference type="EMBL" id="CP039690">
    <property type="protein sequence ID" value="QCI67155.1"/>
    <property type="molecule type" value="Genomic_DNA"/>
</dbReference>
<dbReference type="KEGG" id="pstg:E8M01_24700"/>
<dbReference type="OrthoDB" id="7427667at2"/>
<evidence type="ECO:0000256" key="1">
    <source>
        <dbReference type="SAM" id="SignalP"/>
    </source>
</evidence>
<reference evidence="2 3" key="1">
    <citation type="submission" date="2019-04" db="EMBL/GenBank/DDBJ databases">
        <title>Phreatobacter aquaticus sp. nov.</title>
        <authorList>
            <person name="Choi A."/>
        </authorList>
    </citation>
    <scope>NUCLEOTIDE SEQUENCE [LARGE SCALE GENOMIC DNA]</scope>
    <source>
        <strain evidence="2 3">KCTC 52518</strain>
    </source>
</reference>
<evidence type="ECO:0000313" key="2">
    <source>
        <dbReference type="EMBL" id="QCI67155.1"/>
    </source>
</evidence>
<keyword evidence="3" id="KW-1185">Reference proteome</keyword>
<feature type="chain" id="PRO_5020276871" evidence="1">
    <location>
        <begin position="34"/>
        <end position="181"/>
    </location>
</feature>
<accession>A0A4D7B875</accession>
<evidence type="ECO:0000313" key="3">
    <source>
        <dbReference type="Proteomes" id="UP000298781"/>
    </source>
</evidence>
<feature type="signal peptide" evidence="1">
    <location>
        <begin position="1"/>
        <end position="33"/>
    </location>
</feature>
<keyword evidence="1" id="KW-0732">Signal</keyword>